<reference evidence="1 2" key="1">
    <citation type="submission" date="2014-04" db="EMBL/GenBank/DDBJ databases">
        <authorList>
            <consortium name="DOE Joint Genome Institute"/>
            <person name="Kuo A."/>
            <person name="Tarkka M."/>
            <person name="Buscot F."/>
            <person name="Kohler A."/>
            <person name="Nagy L.G."/>
            <person name="Floudas D."/>
            <person name="Copeland A."/>
            <person name="Barry K.W."/>
            <person name="Cichocki N."/>
            <person name="Veneault-Fourrey C."/>
            <person name="LaButti K."/>
            <person name="Lindquist E.A."/>
            <person name="Lipzen A."/>
            <person name="Lundell T."/>
            <person name="Morin E."/>
            <person name="Murat C."/>
            <person name="Sun H."/>
            <person name="Tunlid A."/>
            <person name="Henrissat B."/>
            <person name="Grigoriev I.V."/>
            <person name="Hibbett D.S."/>
            <person name="Martin F."/>
            <person name="Nordberg H.P."/>
            <person name="Cantor M.N."/>
            <person name="Hua S.X."/>
        </authorList>
    </citation>
    <scope>NUCLEOTIDE SEQUENCE [LARGE SCALE GENOMIC DNA]</scope>
    <source>
        <strain evidence="1 2">F 1598</strain>
    </source>
</reference>
<name>A0A0C3FKC9_PILCF</name>
<keyword evidence="2" id="KW-1185">Reference proteome</keyword>
<dbReference type="HOGENOM" id="CLU_2638938_0_0_1"/>
<reference evidence="2" key="2">
    <citation type="submission" date="2015-01" db="EMBL/GenBank/DDBJ databases">
        <title>Evolutionary Origins and Diversification of the Mycorrhizal Mutualists.</title>
        <authorList>
            <consortium name="DOE Joint Genome Institute"/>
            <consortium name="Mycorrhizal Genomics Consortium"/>
            <person name="Kohler A."/>
            <person name="Kuo A."/>
            <person name="Nagy L.G."/>
            <person name="Floudas D."/>
            <person name="Copeland A."/>
            <person name="Barry K.W."/>
            <person name="Cichocki N."/>
            <person name="Veneault-Fourrey C."/>
            <person name="LaButti K."/>
            <person name="Lindquist E.A."/>
            <person name="Lipzen A."/>
            <person name="Lundell T."/>
            <person name="Morin E."/>
            <person name="Murat C."/>
            <person name="Riley R."/>
            <person name="Ohm R."/>
            <person name="Sun H."/>
            <person name="Tunlid A."/>
            <person name="Henrissat B."/>
            <person name="Grigoriev I.V."/>
            <person name="Hibbett D.S."/>
            <person name="Martin F."/>
        </authorList>
    </citation>
    <scope>NUCLEOTIDE SEQUENCE [LARGE SCALE GENOMIC DNA]</scope>
    <source>
        <strain evidence="2">F 1598</strain>
    </source>
</reference>
<proteinExistence type="predicted"/>
<organism evidence="1 2">
    <name type="scientific">Piloderma croceum (strain F 1598)</name>
    <dbReference type="NCBI Taxonomy" id="765440"/>
    <lineage>
        <taxon>Eukaryota</taxon>
        <taxon>Fungi</taxon>
        <taxon>Dikarya</taxon>
        <taxon>Basidiomycota</taxon>
        <taxon>Agaricomycotina</taxon>
        <taxon>Agaricomycetes</taxon>
        <taxon>Agaricomycetidae</taxon>
        <taxon>Atheliales</taxon>
        <taxon>Atheliaceae</taxon>
        <taxon>Piloderma</taxon>
    </lineage>
</organism>
<sequence length="77" mass="8362">MFDANRHQNAGATDTQGDVFACGSQLTESTCWPQPYIKKTLAISDRSIHSAPVPLEVPSKVILPPSTEHAQRTLAET</sequence>
<accession>A0A0C3FKC9</accession>
<evidence type="ECO:0000313" key="2">
    <source>
        <dbReference type="Proteomes" id="UP000054166"/>
    </source>
</evidence>
<dbReference type="InParanoid" id="A0A0C3FKC9"/>
<dbReference type="EMBL" id="KN833004">
    <property type="protein sequence ID" value="KIM80394.1"/>
    <property type="molecule type" value="Genomic_DNA"/>
</dbReference>
<gene>
    <name evidence="1" type="ORF">PILCRDRAFT_822527</name>
</gene>
<dbReference type="Proteomes" id="UP000054166">
    <property type="component" value="Unassembled WGS sequence"/>
</dbReference>
<evidence type="ECO:0000313" key="1">
    <source>
        <dbReference type="EMBL" id="KIM80394.1"/>
    </source>
</evidence>
<dbReference type="AlphaFoldDB" id="A0A0C3FKC9"/>
<protein>
    <submittedName>
        <fullName evidence="1">Uncharacterized protein</fullName>
    </submittedName>
</protein>